<feature type="signal peptide" evidence="2">
    <location>
        <begin position="1"/>
        <end position="20"/>
    </location>
</feature>
<keyword evidence="4" id="KW-1185">Reference proteome</keyword>
<feature type="region of interest" description="Disordered" evidence="1">
    <location>
        <begin position="27"/>
        <end position="47"/>
    </location>
</feature>
<evidence type="ECO:0000256" key="2">
    <source>
        <dbReference type="SAM" id="SignalP"/>
    </source>
</evidence>
<evidence type="ECO:0008006" key="5">
    <source>
        <dbReference type="Google" id="ProtNLM"/>
    </source>
</evidence>
<dbReference type="RefSeq" id="WP_192554295.1">
    <property type="nucleotide sequence ID" value="NZ_JACZZA010000001.1"/>
</dbReference>
<dbReference type="PROSITE" id="PS51257">
    <property type="entry name" value="PROKAR_LIPOPROTEIN"/>
    <property type="match status" value="1"/>
</dbReference>
<feature type="region of interest" description="Disordered" evidence="1">
    <location>
        <begin position="196"/>
        <end position="231"/>
    </location>
</feature>
<protein>
    <recommendedName>
        <fullName evidence="5">Lipoprotein</fullName>
    </recommendedName>
</protein>
<proteinExistence type="predicted"/>
<organism evidence="3 4">
    <name type="scientific">Dyella acidiphila</name>
    <dbReference type="NCBI Taxonomy" id="2775866"/>
    <lineage>
        <taxon>Bacteria</taxon>
        <taxon>Pseudomonadati</taxon>
        <taxon>Pseudomonadota</taxon>
        <taxon>Gammaproteobacteria</taxon>
        <taxon>Lysobacterales</taxon>
        <taxon>Rhodanobacteraceae</taxon>
        <taxon>Dyella</taxon>
    </lineage>
</organism>
<sequence>MKRKISAILLALCMAGSACAATPKNGHVPMPDADAGRPGVLDVNPAIDEHPPVTAFDDVDQAPISAAQLSISWLPAETLGLTLSLLIGGTTAGMRGLGALNLLDPVNGRGMELSDPGNLALDAQHLPEAWPWPASGRLLARKQQARWHGFGRNHPCHRQLQGNRSVGRWHKPMSHRACTHGRSIRQHDIRSRFQSRLDGRHRARGRSRHWHPQQAQRTRQYRPRLHALRRR</sequence>
<gene>
    <name evidence="3" type="ORF">IGX34_03690</name>
</gene>
<feature type="compositionally biased region" description="Basic residues" evidence="1">
    <location>
        <begin position="219"/>
        <end position="231"/>
    </location>
</feature>
<name>A0ABR9G640_9GAMM</name>
<dbReference type="EMBL" id="JACZZA010000001">
    <property type="protein sequence ID" value="MBE1159474.1"/>
    <property type="molecule type" value="Genomic_DNA"/>
</dbReference>
<accession>A0ABR9G640</accession>
<reference evidence="3 4" key="1">
    <citation type="submission" date="2020-09" db="EMBL/GenBank/DDBJ databases">
        <title>Dyella sp. 7MK23 isolated from forest soil.</title>
        <authorList>
            <person name="Fu J."/>
        </authorList>
    </citation>
    <scope>NUCLEOTIDE SEQUENCE [LARGE SCALE GENOMIC DNA]</scope>
    <source>
        <strain evidence="3 4">7MK23</strain>
    </source>
</reference>
<feature type="chain" id="PRO_5045951286" description="Lipoprotein" evidence="2">
    <location>
        <begin position="21"/>
        <end position="231"/>
    </location>
</feature>
<feature type="compositionally biased region" description="Basic residues" evidence="1">
    <location>
        <begin position="201"/>
        <end position="211"/>
    </location>
</feature>
<evidence type="ECO:0000256" key="1">
    <source>
        <dbReference type="SAM" id="MobiDB-lite"/>
    </source>
</evidence>
<dbReference type="Proteomes" id="UP000651010">
    <property type="component" value="Unassembled WGS sequence"/>
</dbReference>
<comment type="caution">
    <text evidence="3">The sequence shown here is derived from an EMBL/GenBank/DDBJ whole genome shotgun (WGS) entry which is preliminary data.</text>
</comment>
<evidence type="ECO:0000313" key="4">
    <source>
        <dbReference type="Proteomes" id="UP000651010"/>
    </source>
</evidence>
<evidence type="ECO:0000313" key="3">
    <source>
        <dbReference type="EMBL" id="MBE1159474.1"/>
    </source>
</evidence>
<keyword evidence="2" id="KW-0732">Signal</keyword>